<proteinExistence type="predicted"/>
<dbReference type="OrthoDB" id="6469635at2759"/>
<evidence type="ECO:0000313" key="2">
    <source>
        <dbReference type="Proteomes" id="UP000499080"/>
    </source>
</evidence>
<keyword evidence="2" id="KW-1185">Reference proteome</keyword>
<organism evidence="1 2">
    <name type="scientific">Araneus ventricosus</name>
    <name type="common">Orbweaver spider</name>
    <name type="synonym">Epeira ventricosa</name>
    <dbReference type="NCBI Taxonomy" id="182803"/>
    <lineage>
        <taxon>Eukaryota</taxon>
        <taxon>Metazoa</taxon>
        <taxon>Ecdysozoa</taxon>
        <taxon>Arthropoda</taxon>
        <taxon>Chelicerata</taxon>
        <taxon>Arachnida</taxon>
        <taxon>Araneae</taxon>
        <taxon>Araneomorphae</taxon>
        <taxon>Entelegynae</taxon>
        <taxon>Araneoidea</taxon>
        <taxon>Araneidae</taxon>
        <taxon>Araneus</taxon>
    </lineage>
</organism>
<dbReference type="AlphaFoldDB" id="A0A4Y2LF74"/>
<protein>
    <submittedName>
        <fullName evidence="1">Uncharacterized protein</fullName>
    </submittedName>
</protein>
<accession>A0A4Y2LF74</accession>
<sequence>MRSVIRFLQAERNNSAEIHRRTSRVYGENFISDGAENLKTGEPTFTIKRQGRKLKNWPKGQSFQKEEEIQINIKVHLTSLAATFFEEGIGNLVYRYNKCP</sequence>
<comment type="caution">
    <text evidence="1">The sequence shown here is derived from an EMBL/GenBank/DDBJ whole genome shotgun (WGS) entry which is preliminary data.</text>
</comment>
<dbReference type="EMBL" id="BGPR01005634">
    <property type="protein sequence ID" value="GBN11997.1"/>
    <property type="molecule type" value="Genomic_DNA"/>
</dbReference>
<evidence type="ECO:0000313" key="1">
    <source>
        <dbReference type="EMBL" id="GBN11997.1"/>
    </source>
</evidence>
<dbReference type="Proteomes" id="UP000499080">
    <property type="component" value="Unassembled WGS sequence"/>
</dbReference>
<gene>
    <name evidence="1" type="ORF">AVEN_138015_1</name>
</gene>
<name>A0A4Y2LF74_ARAVE</name>
<reference evidence="1 2" key="1">
    <citation type="journal article" date="2019" name="Sci. Rep.">
        <title>Orb-weaving spider Araneus ventricosus genome elucidates the spidroin gene catalogue.</title>
        <authorList>
            <person name="Kono N."/>
            <person name="Nakamura H."/>
            <person name="Ohtoshi R."/>
            <person name="Moran D.A.P."/>
            <person name="Shinohara A."/>
            <person name="Yoshida Y."/>
            <person name="Fujiwara M."/>
            <person name="Mori M."/>
            <person name="Tomita M."/>
            <person name="Arakawa K."/>
        </authorList>
    </citation>
    <scope>NUCLEOTIDE SEQUENCE [LARGE SCALE GENOMIC DNA]</scope>
</reference>